<organism evidence="1 2">
    <name type="scientific">Phaseolus coccineus</name>
    <name type="common">Scarlet runner bean</name>
    <name type="synonym">Phaseolus multiflorus</name>
    <dbReference type="NCBI Taxonomy" id="3886"/>
    <lineage>
        <taxon>Eukaryota</taxon>
        <taxon>Viridiplantae</taxon>
        <taxon>Streptophyta</taxon>
        <taxon>Embryophyta</taxon>
        <taxon>Tracheophyta</taxon>
        <taxon>Spermatophyta</taxon>
        <taxon>Magnoliopsida</taxon>
        <taxon>eudicotyledons</taxon>
        <taxon>Gunneridae</taxon>
        <taxon>Pentapetalae</taxon>
        <taxon>rosids</taxon>
        <taxon>fabids</taxon>
        <taxon>Fabales</taxon>
        <taxon>Fabaceae</taxon>
        <taxon>Papilionoideae</taxon>
        <taxon>50 kb inversion clade</taxon>
        <taxon>NPAAA clade</taxon>
        <taxon>indigoferoid/millettioid clade</taxon>
        <taxon>Phaseoleae</taxon>
        <taxon>Phaseolus</taxon>
    </lineage>
</organism>
<gene>
    <name evidence="1" type="ORF">VNO80_16562</name>
</gene>
<keyword evidence="2" id="KW-1185">Reference proteome</keyword>
<evidence type="ECO:0000313" key="2">
    <source>
        <dbReference type="Proteomes" id="UP001374584"/>
    </source>
</evidence>
<comment type="caution">
    <text evidence="1">The sequence shown here is derived from an EMBL/GenBank/DDBJ whole genome shotgun (WGS) entry which is preliminary data.</text>
</comment>
<accession>A0AAN9MTI6</accession>
<dbReference type="EMBL" id="JAYMYR010000006">
    <property type="protein sequence ID" value="KAK7357278.1"/>
    <property type="molecule type" value="Genomic_DNA"/>
</dbReference>
<protein>
    <submittedName>
        <fullName evidence="1">Uncharacterized protein</fullName>
    </submittedName>
</protein>
<reference evidence="1 2" key="1">
    <citation type="submission" date="2024-01" db="EMBL/GenBank/DDBJ databases">
        <title>The genomes of 5 underutilized Papilionoideae crops provide insights into root nodulation and disease resistanc.</title>
        <authorList>
            <person name="Jiang F."/>
        </authorList>
    </citation>
    <scope>NUCLEOTIDE SEQUENCE [LARGE SCALE GENOMIC DNA]</scope>
    <source>
        <strain evidence="1">JINMINGXINNONG_FW02</strain>
        <tissue evidence="1">Leaves</tissue>
    </source>
</reference>
<sequence>MNEAFQSLIRVTQRDQLKRAGGSQKIGFFYKAKSLGAKLEHACSAAFRTPSYVTTPMFEEVQVFVLLNEHRGPTLLLQKGKYADLGWYGIFCGPALKLFSFLPQDSL</sequence>
<name>A0AAN9MTI6_PHACN</name>
<proteinExistence type="predicted"/>
<evidence type="ECO:0000313" key="1">
    <source>
        <dbReference type="EMBL" id="KAK7357278.1"/>
    </source>
</evidence>
<dbReference type="AlphaFoldDB" id="A0AAN9MTI6"/>
<dbReference type="Proteomes" id="UP001374584">
    <property type="component" value="Unassembled WGS sequence"/>
</dbReference>